<dbReference type="PANTHER" id="PTHR48451:SF1">
    <property type="entry name" value="DUF4218 DOMAIN-CONTAINING PROTEIN"/>
    <property type="match status" value="1"/>
</dbReference>
<sequence length="106" mass="12173">MGHKGFTGSISSYKYFNSQFEDYEESNRSGRTMISISGLFVWTLQVEKKHMVGETIYEDIQTLSIVPLIQTKRMTCYICDGVRHLTESRDVKRKTQNSGIMLKAVP</sequence>
<dbReference type="PANTHER" id="PTHR48451">
    <property type="entry name" value="DUF4218 DOMAIN-CONTAINING PROTEIN"/>
    <property type="match status" value="1"/>
</dbReference>
<evidence type="ECO:0000313" key="1">
    <source>
        <dbReference type="Proteomes" id="UP000694930"/>
    </source>
</evidence>
<proteinExistence type="predicted"/>
<gene>
    <name evidence="2 3" type="primary">LOC107018498</name>
</gene>
<name>A0ABM1VB70_SOLPN</name>
<keyword evidence="1" id="KW-1185">Reference proteome</keyword>
<dbReference type="GeneID" id="107018498"/>
<accession>A0ABM1VB70</accession>
<evidence type="ECO:0000313" key="3">
    <source>
        <dbReference type="RefSeq" id="XP_027772989.1"/>
    </source>
</evidence>
<protein>
    <submittedName>
        <fullName evidence="2 3">Uncharacterized protein LOC107018498</fullName>
    </submittedName>
</protein>
<dbReference type="RefSeq" id="XP_027772989.1">
    <property type="nucleotide sequence ID" value="XM_027917188.1"/>
</dbReference>
<reference evidence="1" key="1">
    <citation type="journal article" date="2014" name="Nat. Genet.">
        <title>The genome of the stress-tolerant wild tomato species Solanum pennellii.</title>
        <authorList>
            <person name="Bolger A."/>
            <person name="Scossa F."/>
            <person name="Bolger M.E."/>
            <person name="Lanz C."/>
            <person name="Maumus F."/>
            <person name="Tohge T."/>
            <person name="Quesneville H."/>
            <person name="Alseekh S."/>
            <person name="Sorensen I."/>
            <person name="Lichtenstein G."/>
            <person name="Fich E.A."/>
            <person name="Conte M."/>
            <person name="Keller H."/>
            <person name="Schneeberger K."/>
            <person name="Schwacke R."/>
            <person name="Ofner I."/>
            <person name="Vrebalov J."/>
            <person name="Xu Y."/>
            <person name="Osorio S."/>
            <person name="Aflitos S.A."/>
            <person name="Schijlen E."/>
            <person name="Jimenez-Gomez J.M."/>
            <person name="Ryngajllo M."/>
            <person name="Kimura S."/>
            <person name="Kumar R."/>
            <person name="Koenig D."/>
            <person name="Headland L.R."/>
            <person name="Maloof J.N."/>
            <person name="Sinha N."/>
            <person name="van Ham R.C."/>
            <person name="Lankhorst R.K."/>
            <person name="Mao L."/>
            <person name="Vogel A."/>
            <person name="Arsova B."/>
            <person name="Panstruga R."/>
            <person name="Fei Z."/>
            <person name="Rose J.K."/>
            <person name="Zamir D."/>
            <person name="Carrari F."/>
            <person name="Giovannoni J.J."/>
            <person name="Weigel D."/>
            <person name="Usadel B."/>
            <person name="Fernie A.R."/>
        </authorList>
    </citation>
    <scope>NUCLEOTIDE SEQUENCE [LARGE SCALE GENOMIC DNA]</scope>
</reference>
<organism evidence="1 2">
    <name type="scientific">Solanum pennellii</name>
    <name type="common">Tomato</name>
    <name type="synonym">Lycopersicon pennellii</name>
    <dbReference type="NCBI Taxonomy" id="28526"/>
    <lineage>
        <taxon>Eukaryota</taxon>
        <taxon>Viridiplantae</taxon>
        <taxon>Streptophyta</taxon>
        <taxon>Embryophyta</taxon>
        <taxon>Tracheophyta</taxon>
        <taxon>Spermatophyta</taxon>
        <taxon>Magnoliopsida</taxon>
        <taxon>eudicotyledons</taxon>
        <taxon>Gunneridae</taxon>
        <taxon>Pentapetalae</taxon>
        <taxon>asterids</taxon>
        <taxon>lamiids</taxon>
        <taxon>Solanales</taxon>
        <taxon>Solanaceae</taxon>
        <taxon>Solanoideae</taxon>
        <taxon>Solaneae</taxon>
        <taxon>Solanum</taxon>
        <taxon>Solanum subgen. Lycopersicon</taxon>
    </lineage>
</organism>
<dbReference type="RefSeq" id="XP_027772988.1">
    <property type="nucleotide sequence ID" value="XM_027917187.1"/>
</dbReference>
<reference evidence="2 3" key="2">
    <citation type="submission" date="2025-05" db="UniProtKB">
        <authorList>
            <consortium name="RefSeq"/>
        </authorList>
    </citation>
    <scope>IDENTIFICATION</scope>
</reference>
<evidence type="ECO:0000313" key="2">
    <source>
        <dbReference type="RefSeq" id="XP_027772988.1"/>
    </source>
</evidence>
<dbReference type="Proteomes" id="UP000694930">
    <property type="component" value="Chromosome 5"/>
</dbReference>